<dbReference type="PANTHER" id="PTHR30543:SF21">
    <property type="entry name" value="NAD(P)H-DEPENDENT FMN REDUCTASE LOT6"/>
    <property type="match status" value="1"/>
</dbReference>
<dbReference type="Gene3D" id="3.40.50.360">
    <property type="match status" value="1"/>
</dbReference>
<dbReference type="PANTHER" id="PTHR30543">
    <property type="entry name" value="CHROMATE REDUCTASE"/>
    <property type="match status" value="1"/>
</dbReference>
<evidence type="ECO:0000313" key="3">
    <source>
        <dbReference type="Proteomes" id="UP001595817"/>
    </source>
</evidence>
<keyword evidence="3" id="KW-1185">Reference proteome</keyword>
<dbReference type="Pfam" id="PF03358">
    <property type="entry name" value="FMN_red"/>
    <property type="match status" value="1"/>
</dbReference>
<dbReference type="GO" id="GO:0016491">
    <property type="term" value="F:oxidoreductase activity"/>
    <property type="evidence" value="ECO:0007669"/>
    <property type="project" value="UniProtKB-KW"/>
</dbReference>
<reference evidence="3" key="1">
    <citation type="journal article" date="2019" name="Int. J. Syst. Evol. Microbiol.">
        <title>The Global Catalogue of Microorganisms (GCM) 10K type strain sequencing project: providing services to taxonomists for standard genome sequencing and annotation.</title>
        <authorList>
            <consortium name="The Broad Institute Genomics Platform"/>
            <consortium name="The Broad Institute Genome Sequencing Center for Infectious Disease"/>
            <person name="Wu L."/>
            <person name="Ma J."/>
        </authorList>
    </citation>
    <scope>NUCLEOTIDE SEQUENCE [LARGE SCALE GENOMIC DNA]</scope>
    <source>
        <strain evidence="3">CCUG 59778</strain>
    </source>
</reference>
<dbReference type="InterPro" id="IPR050712">
    <property type="entry name" value="NAD(P)H-dep_reductase"/>
</dbReference>
<protein>
    <submittedName>
        <fullName evidence="2">NADPH-dependent FMN reductase</fullName>
        <ecNumber evidence="2">1.-.-.-</ecNumber>
    </submittedName>
</protein>
<comment type="caution">
    <text evidence="2">The sequence shown here is derived from an EMBL/GenBank/DDBJ whole genome shotgun (WGS) entry which is preliminary data.</text>
</comment>
<evidence type="ECO:0000259" key="1">
    <source>
        <dbReference type="Pfam" id="PF03358"/>
    </source>
</evidence>
<dbReference type="Proteomes" id="UP001595817">
    <property type="component" value="Unassembled WGS sequence"/>
</dbReference>
<keyword evidence="2" id="KW-0560">Oxidoreductase</keyword>
<organism evidence="2 3">
    <name type="scientific">Chungangia koreensis</name>
    <dbReference type="NCBI Taxonomy" id="752657"/>
    <lineage>
        <taxon>Bacteria</taxon>
        <taxon>Bacillati</taxon>
        <taxon>Bacillota</taxon>
        <taxon>Bacilli</taxon>
        <taxon>Lactobacillales</taxon>
        <taxon>Chungangia</taxon>
    </lineage>
</organism>
<feature type="domain" description="NADPH-dependent FMN reductase-like" evidence="1">
    <location>
        <begin position="1"/>
        <end position="135"/>
    </location>
</feature>
<dbReference type="RefSeq" id="WP_378157140.1">
    <property type="nucleotide sequence ID" value="NZ_JBHSEC010000022.1"/>
</dbReference>
<dbReference type="EMBL" id="JBHSEC010000022">
    <property type="protein sequence ID" value="MFC4411794.1"/>
    <property type="molecule type" value="Genomic_DNA"/>
</dbReference>
<dbReference type="InterPro" id="IPR029039">
    <property type="entry name" value="Flavoprotein-like_sf"/>
</dbReference>
<dbReference type="SUPFAM" id="SSF52218">
    <property type="entry name" value="Flavoproteins"/>
    <property type="match status" value="1"/>
</dbReference>
<dbReference type="InterPro" id="IPR005025">
    <property type="entry name" value="FMN_Rdtase-like_dom"/>
</dbReference>
<evidence type="ECO:0000313" key="2">
    <source>
        <dbReference type="EMBL" id="MFC4411794.1"/>
    </source>
</evidence>
<name>A0ABV8X9K2_9LACT</name>
<sequence>MKIAAIVGSIRKESLNKQLALTIKDRYTEQFELEILDIASLPFYNQDEENNPPQVVVDFKKKVSEADAVLIFTPEFNWSFPGVLKNALDWLSRVDFVLRGKAVHIAGVSGGPLGTIRAQLQLRQVLTGMRANMMHPAGNEILIGSAGQKFSDGRLTDEATLTFLDGVMEKFIAHVQTSK</sequence>
<accession>A0ABV8X9K2</accession>
<dbReference type="EC" id="1.-.-.-" evidence="2"/>
<gene>
    <name evidence="2" type="ORF">ACFOZY_15495</name>
</gene>
<proteinExistence type="predicted"/>